<reference evidence="7 8" key="1">
    <citation type="journal article" date="2024" name="Commun. Biol.">
        <title>Comparative genomic analysis of thermophilic fungi reveals convergent evolutionary adaptations and gene losses.</title>
        <authorList>
            <person name="Steindorff A.S."/>
            <person name="Aguilar-Pontes M.V."/>
            <person name="Robinson A.J."/>
            <person name="Andreopoulos B."/>
            <person name="LaButti K."/>
            <person name="Kuo A."/>
            <person name="Mondo S."/>
            <person name="Riley R."/>
            <person name="Otillar R."/>
            <person name="Haridas S."/>
            <person name="Lipzen A."/>
            <person name="Grimwood J."/>
            <person name="Schmutz J."/>
            <person name="Clum A."/>
            <person name="Reid I.D."/>
            <person name="Moisan M.C."/>
            <person name="Butler G."/>
            <person name="Nguyen T.T.M."/>
            <person name="Dewar K."/>
            <person name="Conant G."/>
            <person name="Drula E."/>
            <person name="Henrissat B."/>
            <person name="Hansel C."/>
            <person name="Singer S."/>
            <person name="Hutchinson M.I."/>
            <person name="de Vries R.P."/>
            <person name="Natvig D.O."/>
            <person name="Powell A.J."/>
            <person name="Tsang A."/>
            <person name="Grigoriev I.V."/>
        </authorList>
    </citation>
    <scope>NUCLEOTIDE SEQUENCE [LARGE SCALE GENOMIC DNA]</scope>
    <source>
        <strain evidence="7 8">ATCC 24622</strain>
    </source>
</reference>
<evidence type="ECO:0000256" key="6">
    <source>
        <dbReference type="SAM" id="Phobius"/>
    </source>
</evidence>
<evidence type="ECO:0000256" key="3">
    <source>
        <dbReference type="ARBA" id="ARBA00022692"/>
    </source>
</evidence>
<accession>A0ABR3XEB8</accession>
<keyword evidence="3 6" id="KW-0812">Transmembrane</keyword>
<keyword evidence="4 6" id="KW-1133">Transmembrane helix</keyword>
<evidence type="ECO:0000313" key="7">
    <source>
        <dbReference type="EMBL" id="KAL1873973.1"/>
    </source>
</evidence>
<dbReference type="InterPro" id="IPR007014">
    <property type="entry name" value="FUN14"/>
</dbReference>
<comment type="subcellular location">
    <subcellularLocation>
        <location evidence="1">Membrane</location>
    </subcellularLocation>
</comment>
<evidence type="ECO:0000313" key="8">
    <source>
        <dbReference type="Proteomes" id="UP001586593"/>
    </source>
</evidence>
<sequence length="145" mass="15835">MSVRLLCRSALRRSAVPLGLGLSTGVVMASRQRPFRFDARPPAQALSTKPRNSLDPETIKQLSKGSVTGFVLGLVISIFSRTLVQLAGLGIIAIQVASRYGIDFVDHLKLTKRAKSSRFLTYLVRNPVFGFSFGLTFILSAFASF</sequence>
<protein>
    <submittedName>
        <fullName evidence="7">Uncharacterized protein</fullName>
    </submittedName>
</protein>
<keyword evidence="5 6" id="KW-0472">Membrane</keyword>
<evidence type="ECO:0000256" key="1">
    <source>
        <dbReference type="ARBA" id="ARBA00004370"/>
    </source>
</evidence>
<keyword evidence="8" id="KW-1185">Reference proteome</keyword>
<dbReference type="Proteomes" id="UP001586593">
    <property type="component" value="Unassembled WGS sequence"/>
</dbReference>
<evidence type="ECO:0000256" key="4">
    <source>
        <dbReference type="ARBA" id="ARBA00022989"/>
    </source>
</evidence>
<evidence type="ECO:0000256" key="5">
    <source>
        <dbReference type="ARBA" id="ARBA00023136"/>
    </source>
</evidence>
<evidence type="ECO:0000256" key="2">
    <source>
        <dbReference type="ARBA" id="ARBA00009160"/>
    </source>
</evidence>
<comment type="similarity">
    <text evidence="2">Belongs to the FUN14 family.</text>
</comment>
<dbReference type="EMBL" id="JAZHXJ010000114">
    <property type="protein sequence ID" value="KAL1873973.1"/>
    <property type="molecule type" value="Genomic_DNA"/>
</dbReference>
<feature type="transmembrane region" description="Helical" evidence="6">
    <location>
        <begin position="119"/>
        <end position="143"/>
    </location>
</feature>
<proteinExistence type="inferred from homology"/>
<name>A0ABR3XEB8_9PEZI</name>
<dbReference type="Pfam" id="PF04930">
    <property type="entry name" value="FUN14"/>
    <property type="match status" value="1"/>
</dbReference>
<gene>
    <name evidence="7" type="ORF">VTK73DRAFT_674</name>
</gene>
<organism evidence="7 8">
    <name type="scientific">Phialemonium thermophilum</name>
    <dbReference type="NCBI Taxonomy" id="223376"/>
    <lineage>
        <taxon>Eukaryota</taxon>
        <taxon>Fungi</taxon>
        <taxon>Dikarya</taxon>
        <taxon>Ascomycota</taxon>
        <taxon>Pezizomycotina</taxon>
        <taxon>Sordariomycetes</taxon>
        <taxon>Sordariomycetidae</taxon>
        <taxon>Cephalothecales</taxon>
        <taxon>Cephalothecaceae</taxon>
        <taxon>Phialemonium</taxon>
    </lineage>
</organism>
<comment type="caution">
    <text evidence="7">The sequence shown here is derived from an EMBL/GenBank/DDBJ whole genome shotgun (WGS) entry which is preliminary data.</text>
</comment>